<reference evidence="11" key="1">
    <citation type="journal article" date="2019" name="Beilstein J. Org. Chem.">
        <title>Nanangenines: drimane sesquiterpenoids as the dominant metabolite cohort of a novel Australian fungus, Aspergillus nanangensis.</title>
        <authorList>
            <person name="Lacey H.J."/>
            <person name="Gilchrist C.L.M."/>
            <person name="Crombie A."/>
            <person name="Kalaitzis J.A."/>
            <person name="Vuong D."/>
            <person name="Rutledge P.J."/>
            <person name="Turner P."/>
            <person name="Pitt J.I."/>
            <person name="Lacey E."/>
            <person name="Chooi Y.H."/>
            <person name="Piggott A.M."/>
        </authorList>
    </citation>
    <scope>NUCLEOTIDE SEQUENCE</scope>
    <source>
        <strain evidence="11">MST-FP2251</strain>
    </source>
</reference>
<protein>
    <submittedName>
        <fullName evidence="11">Copper-binding transcription factor</fullName>
    </submittedName>
</protein>
<comment type="caution">
    <text evidence="11">The sequence shown here is derived from an EMBL/GenBank/DDBJ whole genome shotgun (WGS) entry which is preliminary data.</text>
</comment>
<evidence type="ECO:0000256" key="4">
    <source>
        <dbReference type="ARBA" id="ARBA00022833"/>
    </source>
</evidence>
<keyword evidence="2" id="KW-0479">Metal-binding</keyword>
<feature type="compositionally biased region" description="Polar residues" evidence="9">
    <location>
        <begin position="20"/>
        <end position="32"/>
    </location>
</feature>
<name>A0AAD4CUA7_ASPNN</name>
<dbReference type="Proteomes" id="UP001194746">
    <property type="component" value="Unassembled WGS sequence"/>
</dbReference>
<evidence type="ECO:0000256" key="1">
    <source>
        <dbReference type="ARBA" id="ARBA00004123"/>
    </source>
</evidence>
<dbReference type="PROSITE" id="PS50157">
    <property type="entry name" value="ZINC_FINGER_C2H2_2"/>
    <property type="match status" value="2"/>
</dbReference>
<dbReference type="PANTHER" id="PTHR46179:SF13">
    <property type="entry name" value="C2H2-TYPE DOMAIN-CONTAINING PROTEIN"/>
    <property type="match status" value="1"/>
</dbReference>
<keyword evidence="12" id="KW-1185">Reference proteome</keyword>
<sequence length="739" mass="82070">MSTTQELEPSLRRHPRRRALNTTPPSLLNSTPDHTEASESHPLSLRLRKGETFHASKKRPSTRDPQLSLPFLPRRSPTSPAALEAVTAGKQRMSEILGTLDLDSFSASESTASLKNELPIPRGVVNLHIEAEAARKDSKAQSKQPSPSKKVARSVQEVNHHDSDSGLGTSICSSISTMSSVRTSTLGRLVLTGAPAPKHEMSTSAREVIEGRLLFNLLNEECYDKFHFRVRSVSKKIRKQQLCCLRDVEKALLLPPSNAGQSLARSFRAFGERVVTLMVETAPRLSGRDLSIPPDAPYSNSYFVDLYSQISRFCALRNQARSNQQDGEKNHNLRISVKGGLAETGRPVELVAEKDGQMISMKTGQLYDEYATPSMKRALSLGAVDEGARRSMARRKKDEPIMDIQAKCPYCDKIFRRPCDLTKHEKTHIRPFKCEIRECKYHHRGFPTQKELERHFNDRHDSNAPLLECEFENCGYTSKRRSNLNQHMEKLHDWKYNRTRTNGKRPSAQNTPETVDLPTPNSGPSREYATPITNLTPSPNVPSATLAMGASFSFADPPIPTPMGDFQLFNSGAPLGGSPGGFPDLTNLPHMPSYDPNFDMGQGQLHLPAGSSQNTTPISAQTVFQPLTPNTGTAPSPHHIEFFTDNSAYTFPEVSYEEPKDDESLAFVNNFSEAMYNDPSDPVFNIFGATDNMSFGDFQPSATDNDALSGLYLPLPSEDMELFGGQPFDDSEILQRQAY</sequence>
<accession>A0AAD4CUA7</accession>
<evidence type="ECO:0000256" key="5">
    <source>
        <dbReference type="ARBA" id="ARBA00023015"/>
    </source>
</evidence>
<dbReference type="Gene3D" id="3.30.160.60">
    <property type="entry name" value="Classic Zinc Finger"/>
    <property type="match status" value="1"/>
</dbReference>
<dbReference type="Pfam" id="PF00096">
    <property type="entry name" value="zf-C2H2"/>
    <property type="match status" value="1"/>
</dbReference>
<evidence type="ECO:0000256" key="7">
    <source>
        <dbReference type="ARBA" id="ARBA00023242"/>
    </source>
</evidence>
<dbReference type="GO" id="GO:0006357">
    <property type="term" value="P:regulation of transcription by RNA polymerase II"/>
    <property type="evidence" value="ECO:0007669"/>
    <property type="project" value="TreeGrafter"/>
</dbReference>
<evidence type="ECO:0000256" key="6">
    <source>
        <dbReference type="ARBA" id="ARBA00023163"/>
    </source>
</evidence>
<dbReference type="AlphaFoldDB" id="A0AAD4CUA7"/>
<feature type="region of interest" description="Disordered" evidence="9">
    <location>
        <begin position="133"/>
        <end position="166"/>
    </location>
</feature>
<keyword evidence="5" id="KW-0805">Transcription regulation</keyword>
<organism evidence="11 12">
    <name type="scientific">Aspergillus nanangensis</name>
    <dbReference type="NCBI Taxonomy" id="2582783"/>
    <lineage>
        <taxon>Eukaryota</taxon>
        <taxon>Fungi</taxon>
        <taxon>Dikarya</taxon>
        <taxon>Ascomycota</taxon>
        <taxon>Pezizomycotina</taxon>
        <taxon>Eurotiomycetes</taxon>
        <taxon>Eurotiomycetidae</taxon>
        <taxon>Eurotiales</taxon>
        <taxon>Aspergillaceae</taxon>
        <taxon>Aspergillus</taxon>
        <taxon>Aspergillus subgen. Circumdati</taxon>
    </lineage>
</organism>
<evidence type="ECO:0000313" key="11">
    <source>
        <dbReference type="EMBL" id="KAF9892830.1"/>
    </source>
</evidence>
<keyword evidence="4" id="KW-0862">Zinc</keyword>
<feature type="domain" description="C2H2-type" evidence="10">
    <location>
        <begin position="406"/>
        <end position="428"/>
    </location>
</feature>
<dbReference type="SMART" id="SM00355">
    <property type="entry name" value="ZnF_C2H2"/>
    <property type="match status" value="3"/>
</dbReference>
<dbReference type="PANTHER" id="PTHR46179">
    <property type="entry name" value="ZINC FINGER PROTEIN"/>
    <property type="match status" value="1"/>
</dbReference>
<proteinExistence type="predicted"/>
<evidence type="ECO:0000256" key="2">
    <source>
        <dbReference type="ARBA" id="ARBA00022723"/>
    </source>
</evidence>
<reference evidence="11" key="2">
    <citation type="submission" date="2020-02" db="EMBL/GenBank/DDBJ databases">
        <authorList>
            <person name="Gilchrist C.L.M."/>
            <person name="Chooi Y.-H."/>
        </authorList>
    </citation>
    <scope>NUCLEOTIDE SEQUENCE</scope>
    <source>
        <strain evidence="11">MST-FP2251</strain>
    </source>
</reference>
<dbReference type="InterPro" id="IPR051061">
    <property type="entry name" value="Zinc_finger_trans_reg"/>
</dbReference>
<comment type="subcellular location">
    <subcellularLocation>
        <location evidence="1">Nucleus</location>
    </subcellularLocation>
</comment>
<gene>
    <name evidence="11" type="primary">ACE1</name>
    <name evidence="11" type="ORF">FE257_000419</name>
</gene>
<feature type="compositionally biased region" description="Polar residues" evidence="9">
    <location>
        <begin position="507"/>
        <end position="523"/>
    </location>
</feature>
<evidence type="ECO:0000256" key="8">
    <source>
        <dbReference type="PROSITE-ProRule" id="PRU00042"/>
    </source>
</evidence>
<evidence type="ECO:0000256" key="9">
    <source>
        <dbReference type="SAM" id="MobiDB-lite"/>
    </source>
</evidence>
<evidence type="ECO:0000256" key="3">
    <source>
        <dbReference type="ARBA" id="ARBA00022771"/>
    </source>
</evidence>
<feature type="region of interest" description="Disordered" evidence="9">
    <location>
        <begin position="1"/>
        <end position="87"/>
    </location>
</feature>
<dbReference type="InterPro" id="IPR013087">
    <property type="entry name" value="Znf_C2H2_type"/>
</dbReference>
<feature type="domain" description="C2H2-type" evidence="10">
    <location>
        <begin position="467"/>
        <end position="497"/>
    </location>
</feature>
<dbReference type="EMBL" id="VCAU01000010">
    <property type="protein sequence ID" value="KAF9892830.1"/>
    <property type="molecule type" value="Genomic_DNA"/>
</dbReference>
<dbReference type="PROSITE" id="PS00028">
    <property type="entry name" value="ZINC_FINGER_C2H2_1"/>
    <property type="match status" value="1"/>
</dbReference>
<keyword evidence="3 8" id="KW-0863">Zinc-finger</keyword>
<dbReference type="GO" id="GO:0005634">
    <property type="term" value="C:nucleus"/>
    <property type="evidence" value="ECO:0007669"/>
    <property type="project" value="UniProtKB-SubCell"/>
</dbReference>
<keyword evidence="6" id="KW-0804">Transcription</keyword>
<dbReference type="GO" id="GO:0008270">
    <property type="term" value="F:zinc ion binding"/>
    <property type="evidence" value="ECO:0007669"/>
    <property type="project" value="UniProtKB-KW"/>
</dbReference>
<evidence type="ECO:0000313" key="12">
    <source>
        <dbReference type="Proteomes" id="UP001194746"/>
    </source>
</evidence>
<feature type="region of interest" description="Disordered" evidence="9">
    <location>
        <begin position="497"/>
        <end position="523"/>
    </location>
</feature>
<evidence type="ECO:0000259" key="10">
    <source>
        <dbReference type="PROSITE" id="PS50157"/>
    </source>
</evidence>
<keyword evidence="7" id="KW-0539">Nucleus</keyword>